<dbReference type="GO" id="GO:0046872">
    <property type="term" value="F:metal ion binding"/>
    <property type="evidence" value="ECO:0007669"/>
    <property type="project" value="UniProtKB-KW"/>
</dbReference>
<evidence type="ECO:0000256" key="1">
    <source>
        <dbReference type="ARBA" id="ARBA00001352"/>
    </source>
</evidence>
<evidence type="ECO:0000256" key="6">
    <source>
        <dbReference type="ARBA" id="ARBA00022485"/>
    </source>
</evidence>
<keyword evidence="8 14" id="KW-0479">Metal-binding</keyword>
<evidence type="ECO:0000256" key="8">
    <source>
        <dbReference type="ARBA" id="ARBA00022723"/>
    </source>
</evidence>
<dbReference type="NCBIfam" id="TIGR00238">
    <property type="entry name" value="KamA family radical SAM protein"/>
    <property type="match status" value="1"/>
</dbReference>
<dbReference type="InterPro" id="IPR007197">
    <property type="entry name" value="rSAM"/>
</dbReference>
<evidence type="ECO:0000256" key="15">
    <source>
        <dbReference type="PIRSR" id="PIRSR603739-50"/>
    </source>
</evidence>
<dbReference type="SFLD" id="SFLDF00314">
    <property type="entry name" value="L-lysine_2_3-aminomutase_(yjeK"/>
    <property type="match status" value="1"/>
</dbReference>
<protein>
    <recommendedName>
        <fullName evidence="5">L-lysine 2,3-aminomutase</fullName>
    </recommendedName>
    <alternativeName>
        <fullName evidence="13">EF-P post-translational modification enzyme B</fullName>
    </alternativeName>
</protein>
<keyword evidence="12" id="KW-0413">Isomerase</keyword>
<comment type="similarity">
    <text evidence="4">Belongs to the radical SAM superfamily. KamA family.</text>
</comment>
<dbReference type="STRING" id="914150.TQ33_0534"/>
<feature type="modified residue" description="N6-(pyridoxal phosphate)lysine" evidence="15">
    <location>
        <position position="336"/>
    </location>
</feature>
<keyword evidence="10" id="KW-0408">Iron</keyword>
<dbReference type="NCBIfam" id="TIGR03821">
    <property type="entry name" value="EFP_modif_epmB"/>
    <property type="match status" value="1"/>
</dbReference>
<keyword evidence="18" id="KW-1185">Reference proteome</keyword>
<dbReference type="GO" id="GO:0016853">
    <property type="term" value="F:isomerase activity"/>
    <property type="evidence" value="ECO:0007669"/>
    <property type="project" value="UniProtKB-KW"/>
</dbReference>
<dbReference type="SUPFAM" id="SSF102114">
    <property type="entry name" value="Radical SAM enzymes"/>
    <property type="match status" value="1"/>
</dbReference>
<dbReference type="CDD" id="cd01335">
    <property type="entry name" value="Radical_SAM"/>
    <property type="match status" value="1"/>
</dbReference>
<dbReference type="Gene3D" id="3.20.20.70">
    <property type="entry name" value="Aldolase class I"/>
    <property type="match status" value="1"/>
</dbReference>
<feature type="binding site" evidence="14">
    <location>
        <position position="124"/>
    </location>
    <ligand>
        <name>[4Fe-4S] cluster</name>
        <dbReference type="ChEBI" id="CHEBI:49883"/>
        <note>4Fe-4S-S-AdoMet</note>
    </ligand>
</feature>
<keyword evidence="7" id="KW-0949">S-adenosyl-L-methionine</keyword>
<evidence type="ECO:0000256" key="11">
    <source>
        <dbReference type="ARBA" id="ARBA00023014"/>
    </source>
</evidence>
<feature type="binding site" evidence="14">
    <location>
        <position position="131"/>
    </location>
    <ligand>
        <name>[4Fe-4S] cluster</name>
        <dbReference type="ChEBI" id="CHEBI:49883"/>
        <note>4Fe-4S-S-AdoMet</note>
    </ligand>
</feature>
<evidence type="ECO:0000259" key="16">
    <source>
        <dbReference type="PROSITE" id="PS51918"/>
    </source>
</evidence>
<evidence type="ECO:0000256" key="7">
    <source>
        <dbReference type="ARBA" id="ARBA00022691"/>
    </source>
</evidence>
<gene>
    <name evidence="17" type="ORF">TQ33_0534</name>
</gene>
<comment type="cofactor">
    <cofactor evidence="2 15">
        <name>pyridoxal 5'-phosphate</name>
        <dbReference type="ChEBI" id="CHEBI:597326"/>
    </cofactor>
</comment>
<feature type="binding site" evidence="14">
    <location>
        <position position="128"/>
    </location>
    <ligand>
        <name>[4Fe-4S] cluster</name>
        <dbReference type="ChEBI" id="CHEBI:49883"/>
        <note>4Fe-4S-S-AdoMet</note>
    </ligand>
</feature>
<dbReference type="EMBL" id="CP010975">
    <property type="protein sequence ID" value="AKE51516.1"/>
    <property type="molecule type" value="Genomic_DNA"/>
</dbReference>
<dbReference type="GO" id="GO:0051539">
    <property type="term" value="F:4 iron, 4 sulfur cluster binding"/>
    <property type="evidence" value="ECO:0007669"/>
    <property type="project" value="UniProtKB-KW"/>
</dbReference>
<evidence type="ECO:0000256" key="12">
    <source>
        <dbReference type="ARBA" id="ARBA00023235"/>
    </source>
</evidence>
<comment type="cofactor">
    <cofactor evidence="3">
        <name>[4Fe-4S] cluster</name>
        <dbReference type="ChEBI" id="CHEBI:49883"/>
    </cofactor>
</comment>
<organism evidence="17 18">
    <name type="scientific">Kangiella geojedonensis</name>
    <dbReference type="NCBI Taxonomy" id="914150"/>
    <lineage>
        <taxon>Bacteria</taxon>
        <taxon>Pseudomonadati</taxon>
        <taxon>Pseudomonadota</taxon>
        <taxon>Gammaproteobacteria</taxon>
        <taxon>Kangiellales</taxon>
        <taxon>Kangiellaceae</taxon>
        <taxon>Kangiella</taxon>
    </lineage>
</organism>
<dbReference type="PIRSF" id="PIRSF004911">
    <property type="entry name" value="DUF160"/>
    <property type="match status" value="1"/>
</dbReference>
<evidence type="ECO:0000256" key="3">
    <source>
        <dbReference type="ARBA" id="ARBA00001966"/>
    </source>
</evidence>
<evidence type="ECO:0000256" key="13">
    <source>
        <dbReference type="ARBA" id="ARBA00030756"/>
    </source>
</evidence>
<comment type="catalytic activity">
    <reaction evidence="1">
        <text>L-lysine = D-beta-lysine</text>
        <dbReference type="Rhea" id="RHEA:44148"/>
        <dbReference type="ChEBI" id="CHEBI:32551"/>
        <dbReference type="ChEBI" id="CHEBI:84138"/>
    </reaction>
</comment>
<evidence type="ECO:0000256" key="2">
    <source>
        <dbReference type="ARBA" id="ARBA00001933"/>
    </source>
</evidence>
<reference evidence="17 18" key="1">
    <citation type="submission" date="2015-02" db="EMBL/GenBank/DDBJ databases">
        <title>Complete genome sequence of Kangiella geojedonensis strain YCS-5T.</title>
        <authorList>
            <person name="Kim K.M."/>
        </authorList>
    </citation>
    <scope>NUCLEOTIDE SEQUENCE [LARGE SCALE GENOMIC DNA]</scope>
    <source>
        <strain evidence="17 18">YCS-5</strain>
    </source>
</reference>
<dbReference type="InterPro" id="IPR058240">
    <property type="entry name" value="rSAM_sf"/>
</dbReference>
<accession>A0A0F6RBW3</accession>
<evidence type="ECO:0000313" key="18">
    <source>
        <dbReference type="Proteomes" id="UP000034071"/>
    </source>
</evidence>
<evidence type="ECO:0000256" key="14">
    <source>
        <dbReference type="PIRSR" id="PIRSR004911-1"/>
    </source>
</evidence>
<keyword evidence="9 15" id="KW-0663">Pyridoxal phosphate</keyword>
<dbReference type="Pfam" id="PF04055">
    <property type="entry name" value="Radical_SAM"/>
    <property type="match status" value="1"/>
</dbReference>
<keyword evidence="11 14" id="KW-0411">Iron-sulfur</keyword>
<dbReference type="InterPro" id="IPR003739">
    <property type="entry name" value="Lys_aminomutase/Glu_NH3_mut"/>
</dbReference>
<evidence type="ECO:0000256" key="10">
    <source>
        <dbReference type="ARBA" id="ARBA00023004"/>
    </source>
</evidence>
<dbReference type="RefSeq" id="WP_046560698.1">
    <property type="nucleotide sequence ID" value="NZ_CP010975.1"/>
</dbReference>
<dbReference type="KEGG" id="kge:TQ33_0534"/>
<dbReference type="PATRIC" id="fig|914150.5.peg.543"/>
<dbReference type="InterPro" id="IPR022462">
    <property type="entry name" value="EpmB"/>
</dbReference>
<dbReference type="PROSITE" id="PS51918">
    <property type="entry name" value="RADICAL_SAM"/>
    <property type="match status" value="1"/>
</dbReference>
<dbReference type="PANTHER" id="PTHR30538:SF1">
    <property type="entry name" value="L-LYSINE 2,3-AMINOMUTASE"/>
    <property type="match status" value="1"/>
</dbReference>
<sequence length="346" mass="39415">MIQNLQILTRNDSYWQDNEWKKLLSGAFSTPIELLQYLDLDLESLPYSILNDHAFAQRVPLPFVERMEKGNPHDPLLLQVLPLAEENNIIPGYVTDPLQEHDSALPGLLHKYKSRVLVMLSTACAINCRYCFRREFPYSDNQLGKSRWGDIIDYLQQHPEINEVILSGGDPLAVTDKYLSDFVGMIAGVAHIKRLRIHSRLPVVIPQRVTSELVTTLKNCRLQTVFVTHINHPNEIDELFAQAMERLSQAGISLLNQSVLLKDINDDASVLALLSEKLFECKILPYYLHLLDKVTGAHHFDTSEKHAKAIMKQLQIELAGFLIPKLVREEGGKLHKSWIDLGNNNQ</sequence>
<evidence type="ECO:0000256" key="4">
    <source>
        <dbReference type="ARBA" id="ARBA00008703"/>
    </source>
</evidence>
<dbReference type="PANTHER" id="PTHR30538">
    <property type="entry name" value="LYSINE 2,3-AMINOMUTASE-RELATED"/>
    <property type="match status" value="1"/>
</dbReference>
<dbReference type="HOGENOM" id="CLU_032161_2_0_6"/>
<dbReference type="Proteomes" id="UP000034071">
    <property type="component" value="Chromosome"/>
</dbReference>
<dbReference type="SFLD" id="SFLDS00029">
    <property type="entry name" value="Radical_SAM"/>
    <property type="match status" value="1"/>
</dbReference>
<evidence type="ECO:0000256" key="5">
    <source>
        <dbReference type="ARBA" id="ARBA00022363"/>
    </source>
</evidence>
<dbReference type="InterPro" id="IPR013785">
    <property type="entry name" value="Aldolase_TIM"/>
</dbReference>
<dbReference type="OrthoDB" id="9770937at2"/>
<name>A0A0F6RBW3_9GAMM</name>
<evidence type="ECO:0000313" key="17">
    <source>
        <dbReference type="EMBL" id="AKE51516.1"/>
    </source>
</evidence>
<feature type="domain" description="Radical SAM core" evidence="16">
    <location>
        <begin position="110"/>
        <end position="333"/>
    </location>
</feature>
<dbReference type="AlphaFoldDB" id="A0A0F6RBW3"/>
<evidence type="ECO:0000256" key="9">
    <source>
        <dbReference type="ARBA" id="ARBA00022898"/>
    </source>
</evidence>
<dbReference type="SFLD" id="SFLDG01070">
    <property type="entry name" value="PLP-dependent"/>
    <property type="match status" value="1"/>
</dbReference>
<proteinExistence type="inferred from homology"/>
<keyword evidence="6 14" id="KW-0004">4Fe-4S</keyword>